<evidence type="ECO:0000313" key="2">
    <source>
        <dbReference type="EMBL" id="CAB4205557.1"/>
    </source>
</evidence>
<protein>
    <submittedName>
        <fullName evidence="2">Uncharacterized protein</fullName>
    </submittedName>
</protein>
<organism evidence="2">
    <name type="scientific">uncultured Caudovirales phage</name>
    <dbReference type="NCBI Taxonomy" id="2100421"/>
    <lineage>
        <taxon>Viruses</taxon>
        <taxon>Duplodnaviria</taxon>
        <taxon>Heunggongvirae</taxon>
        <taxon>Uroviricota</taxon>
        <taxon>Caudoviricetes</taxon>
        <taxon>Peduoviridae</taxon>
        <taxon>Maltschvirus</taxon>
        <taxon>Maltschvirus maltsch</taxon>
    </lineage>
</organism>
<evidence type="ECO:0000313" key="1">
    <source>
        <dbReference type="EMBL" id="CAB4195406.1"/>
    </source>
</evidence>
<sequence length="388" mass="39846">MASSINASTTTGLVSTADLSGILNLQSNGTTIATVQSTGFSLPTASTINAANTFGFKNRIINGGMVIDQRNAGAATANTINGYTLDRWAVGQDVSGKVIVQQNAGSVTPPTGFINYLGITSQSAYAVTSTQQFYLQQPIEGLNVADLGWGTANAKTVTLSFQVYSSLTGTFGGALKNSSTARSYPFSYSISVANTWTSISVTIAGDTSGTWLTTNGVGIYVAFGLGVGSTLSGTSGAWAGANYTSVTGATSVVGTSGATFYITGVQLEVGSQATSFDFRDYGREFILCQRYYEILGGGGFVGRATGATTAEGASTFCVTKRALPTITLINGTNTLLQLSVSVVSFSTLSATPSYNSSYMAIDGASGLTSGNLCIFYSSTKIASVSSEL</sequence>
<reference evidence="2" key="1">
    <citation type="submission" date="2020-05" db="EMBL/GenBank/DDBJ databases">
        <authorList>
            <person name="Chiriac C."/>
            <person name="Salcher M."/>
            <person name="Ghai R."/>
            <person name="Kavagutti S V."/>
        </authorList>
    </citation>
    <scope>NUCLEOTIDE SEQUENCE</scope>
</reference>
<name>A0A6J5S985_9CAUD</name>
<proteinExistence type="predicted"/>
<dbReference type="EMBL" id="LR797247">
    <property type="protein sequence ID" value="CAB4195406.1"/>
    <property type="molecule type" value="Genomic_DNA"/>
</dbReference>
<dbReference type="EMBL" id="LR797504">
    <property type="protein sequence ID" value="CAB4221614.1"/>
    <property type="molecule type" value="Genomic_DNA"/>
</dbReference>
<accession>A0A6J5S985</accession>
<evidence type="ECO:0000313" key="3">
    <source>
        <dbReference type="EMBL" id="CAB4221614.1"/>
    </source>
</evidence>
<gene>
    <name evidence="1" type="ORF">UFOVP1286_18</name>
    <name evidence="2" type="ORF">UFOVP1407_48</name>
    <name evidence="3" type="ORF">UFOVP1640_15</name>
</gene>
<dbReference type="EMBL" id="LR797360">
    <property type="protein sequence ID" value="CAB4205557.1"/>
    <property type="molecule type" value="Genomic_DNA"/>
</dbReference>